<keyword evidence="3" id="KW-1185">Reference proteome</keyword>
<dbReference type="AlphaFoldDB" id="A0A1Y5RUV9"/>
<evidence type="ECO:0000313" key="2">
    <source>
        <dbReference type="EMBL" id="SLN25879.1"/>
    </source>
</evidence>
<accession>A0A1Y5RUV9</accession>
<proteinExistence type="predicted"/>
<dbReference type="RefSeq" id="WP_085794584.1">
    <property type="nucleotide sequence ID" value="NZ_FWFO01000001.1"/>
</dbReference>
<sequence>MKYLTNHPVTWLTVVALLLATLFGHFWVWGSLFLWWAYTSFIAGEAFIGEIVNIRENPPLFWTVTVMWFSLGAYYVVQDLAWRLFGIYFDISQLVGINPYGF</sequence>
<dbReference type="EMBL" id="FWFO01000001">
    <property type="protein sequence ID" value="SLN25879.1"/>
    <property type="molecule type" value="Genomic_DNA"/>
</dbReference>
<keyword evidence="1" id="KW-0472">Membrane</keyword>
<protein>
    <submittedName>
        <fullName evidence="2">Uncharacterized protein</fullName>
    </submittedName>
</protein>
<reference evidence="2 3" key="1">
    <citation type="submission" date="2017-03" db="EMBL/GenBank/DDBJ databases">
        <authorList>
            <person name="Afonso C.L."/>
            <person name="Miller P.J."/>
            <person name="Scott M.A."/>
            <person name="Spackman E."/>
            <person name="Goraichik I."/>
            <person name="Dimitrov K.M."/>
            <person name="Suarez D.L."/>
            <person name="Swayne D.E."/>
        </authorList>
    </citation>
    <scope>NUCLEOTIDE SEQUENCE [LARGE SCALE GENOMIC DNA]</scope>
    <source>
        <strain evidence="2 3">CECT 7639</strain>
    </source>
</reference>
<feature type="transmembrane region" description="Helical" evidence="1">
    <location>
        <begin position="33"/>
        <end position="52"/>
    </location>
</feature>
<keyword evidence="1" id="KW-1133">Transmembrane helix</keyword>
<dbReference type="OrthoDB" id="7869902at2"/>
<name>A0A1Y5RUV9_9RHOB</name>
<evidence type="ECO:0000313" key="3">
    <source>
        <dbReference type="Proteomes" id="UP000193077"/>
    </source>
</evidence>
<organism evidence="2 3">
    <name type="scientific">Falsiruegeria litorea R37</name>
    <dbReference type="NCBI Taxonomy" id="1200284"/>
    <lineage>
        <taxon>Bacteria</taxon>
        <taxon>Pseudomonadati</taxon>
        <taxon>Pseudomonadota</taxon>
        <taxon>Alphaproteobacteria</taxon>
        <taxon>Rhodobacterales</taxon>
        <taxon>Roseobacteraceae</taxon>
        <taxon>Falsiruegeria</taxon>
    </lineage>
</organism>
<feature type="transmembrane region" description="Helical" evidence="1">
    <location>
        <begin position="59"/>
        <end position="77"/>
    </location>
</feature>
<keyword evidence="1" id="KW-0812">Transmembrane</keyword>
<gene>
    <name evidence="2" type="ORF">TRL7639_00915</name>
</gene>
<evidence type="ECO:0000256" key="1">
    <source>
        <dbReference type="SAM" id="Phobius"/>
    </source>
</evidence>
<feature type="transmembrane region" description="Helical" evidence="1">
    <location>
        <begin position="9"/>
        <end position="27"/>
    </location>
</feature>
<dbReference type="Proteomes" id="UP000193077">
    <property type="component" value="Unassembled WGS sequence"/>
</dbReference>